<dbReference type="RefSeq" id="XP_062700332.1">
    <property type="nucleotide sequence ID" value="XM_062844348.1"/>
</dbReference>
<evidence type="ECO:0000256" key="5">
    <source>
        <dbReference type="ARBA" id="ARBA00022759"/>
    </source>
</evidence>
<protein>
    <recommendedName>
        <fullName evidence="1">RNA-directed DNA polymerase</fullName>
        <ecNumber evidence="1">2.7.7.49</ecNumber>
    </recommendedName>
</protein>
<dbReference type="SUPFAM" id="SSF53098">
    <property type="entry name" value="Ribonuclease H-like"/>
    <property type="match status" value="1"/>
</dbReference>
<dbReference type="Pfam" id="PF23309">
    <property type="entry name" value="DUF7083"/>
    <property type="match status" value="1"/>
</dbReference>
<sequence length="1532" mass="172887">MADDDRESARNGVDPPGVSNHRQAINQPIIPAAAAVVHQQQQQQHPIYVPVVSTHQQQPFIPVSTAQQHQQYVPFPPHQPQPQAPHTGNEALLIQIVQMMQQQLSQHNELMAQLVQRQNHTDDQQQQLLRGMTSPINVQVPPNPEQILDSLASNIKEFRYEAESNVTFAAWYSRYDDLFEKDAARLDDEAKVRLLMRKLGLAEHERYVSYILPKLPKEFTFEQTVSKLKCLFGAKESVISRRYRCLQIARNPSEDHVAFACRVNKACVEFELGKLSEEQFKCLVYVCGLKSENDVEIRTRLLTKIEDNNDVTLEQLSEECQRLFNLKHDSAMIESPTPYGQVQAVRKFGGKRFNKRDREVKRPSSDTGKKPNTPCWLCGALHYVRDCSYRNHKCSDCGQFGHREGYCESVKPRKPGHRRFRKPDVSSKVVVVDVCSVQQRRRFVSVGLSGTDIRLQLDTASDITVINRETWRKLGSPALTPATVNARTASGNILSLDGEFECDVTIGESTRREVIRVTEKRILLLGSDLVDSFNLWSVPMDTFCCHVSGSPTSTAALKSTFPKVFSDQLGLCSKTKVKLELKESVRPVFCPKRPVAYAMYDAVDQELDRLEKLDIITPVDYSEWAAPIVVVRKANGSIRICGDYSTGLNGALQPNQYPLPLPDDIFAKLSGCTVFSQIDLSDAFLQVEVDEQHRKLLTINTHRGLYSYNRLPPGVKVAPGAFQQLIDTMLAGLECTSGYLDDVIIGGKTEEEHDRNLRAALKRIQEFGFTIREDKCTFRKQQVQYVGHVVDSRGLRPDPAKIEAITKLPPPTDVSGVRSFLGAINYYGKFVPNMRKLRYPLDNLLKADAKFKWTPECQQAFEQFKRILSSDLLLTHYDPKREIIVSADASSVGLGATISHKFPDGTVKVVQHASRALTKAEQGYSQPDREGLAIVFAVTKFHKILFGRHFRLQTDHQPLLRIFGSKKGIPVYTANRLQRFALHLLLYDFDIEYVPTHKFGNADLLSRLINQHVKPDEDYVIASVNLDEDLRSVLSSSRKMLPLHFRAVAQSTQADPLLRQVYHYVQNGWPQSKLAGPDLQRFQSRQESLSVVDGCLLFAERLVIPSLHRKRCLEQFHRGHPGMQRMKALARSYAYWPSMDTDITDFVRACQQCASVARSPPHSPPMPWPKATAPWQRVHVDYAGPIEGEYYLLAVDSFSKWPEIVQTTRITSAVTISILRGLFARLGMPATLVSDNGTQFTSAEFAEFCTTNGIEHLTTAPFHPQSNGQAERFVDTFKRAVKKIREGRGSMQEALDTFLLTYRSTPNRALPDQKSPSEVMFGRKIRTCLELLRPPPVRTPVPTSNDSKQPRSFHRDDPVYAKLHVRNGWKWVPGKIVEKIGDVMYNVWVENRRMLRSHINQLRSRMATDTTPKQSAGQVTSRQHSLPLDILLGAWNLPSHSPSTPTSATPPIAPRSVSVSSPEPTLIGSEPACASSTPRHELPAVPSTSSSSPTSTSTDFESAIEVEPMVELPRRSSRTRRPPVRFDPYQLY</sequence>
<dbReference type="SUPFAM" id="SSF56672">
    <property type="entry name" value="DNA/RNA polymerases"/>
    <property type="match status" value="1"/>
</dbReference>
<organism evidence="10 11">
    <name type="scientific">Aedes albopictus</name>
    <name type="common">Asian tiger mosquito</name>
    <name type="synonym">Stegomyia albopicta</name>
    <dbReference type="NCBI Taxonomy" id="7160"/>
    <lineage>
        <taxon>Eukaryota</taxon>
        <taxon>Metazoa</taxon>
        <taxon>Ecdysozoa</taxon>
        <taxon>Arthropoda</taxon>
        <taxon>Hexapoda</taxon>
        <taxon>Insecta</taxon>
        <taxon>Pterygota</taxon>
        <taxon>Neoptera</taxon>
        <taxon>Endopterygota</taxon>
        <taxon>Diptera</taxon>
        <taxon>Nematocera</taxon>
        <taxon>Culicoidea</taxon>
        <taxon>Culicidae</taxon>
        <taxon>Culicinae</taxon>
        <taxon>Aedini</taxon>
        <taxon>Aedes</taxon>
        <taxon>Stegomyia</taxon>
    </lineage>
</organism>
<dbReference type="Pfam" id="PF13650">
    <property type="entry name" value="Asp_protease_2"/>
    <property type="match status" value="1"/>
</dbReference>
<proteinExistence type="predicted"/>
<dbReference type="InterPro" id="IPR041588">
    <property type="entry name" value="Integrase_H2C2"/>
</dbReference>
<evidence type="ECO:0000259" key="9">
    <source>
        <dbReference type="PROSITE" id="PS50994"/>
    </source>
</evidence>
<dbReference type="InterPro" id="IPR050951">
    <property type="entry name" value="Retrovirus_Pol_polyprotein"/>
</dbReference>
<evidence type="ECO:0000256" key="3">
    <source>
        <dbReference type="ARBA" id="ARBA00022695"/>
    </source>
</evidence>
<keyword evidence="5" id="KW-0255">Endonuclease</keyword>
<feature type="region of interest" description="Disordered" evidence="7">
    <location>
        <begin position="1437"/>
        <end position="1532"/>
    </location>
</feature>
<feature type="compositionally biased region" description="Low complexity" evidence="7">
    <location>
        <begin position="1486"/>
        <end position="1498"/>
    </location>
</feature>
<dbReference type="Pfam" id="PF00078">
    <property type="entry name" value="RVT_1"/>
    <property type="match status" value="1"/>
</dbReference>
<feature type="domain" description="Integrase catalytic" evidence="9">
    <location>
        <begin position="1170"/>
        <end position="1324"/>
    </location>
</feature>
<dbReference type="EnsemblMetazoa" id="AALFPA23_005307.R6742">
    <property type="protein sequence ID" value="AALFPA23_005307.P6742"/>
    <property type="gene ID" value="AALFPA23_005307"/>
</dbReference>
<name>A0ABM1Y3D1_AEDAL</name>
<dbReference type="EC" id="2.7.7.49" evidence="1"/>
<evidence type="ECO:0000313" key="11">
    <source>
        <dbReference type="Proteomes" id="UP000069940"/>
    </source>
</evidence>
<dbReference type="InterPro" id="IPR041577">
    <property type="entry name" value="RT_RNaseH_2"/>
</dbReference>
<evidence type="ECO:0000256" key="6">
    <source>
        <dbReference type="ARBA" id="ARBA00023268"/>
    </source>
</evidence>
<keyword evidence="5" id="KW-0378">Hydrolase</keyword>
<dbReference type="CDD" id="cd01647">
    <property type="entry name" value="RT_LTR"/>
    <property type="match status" value="1"/>
</dbReference>
<evidence type="ECO:0000256" key="2">
    <source>
        <dbReference type="ARBA" id="ARBA00022679"/>
    </source>
</evidence>
<dbReference type="Gene3D" id="3.30.70.270">
    <property type="match status" value="2"/>
</dbReference>
<keyword evidence="6" id="KW-0511">Multifunctional enzyme</keyword>
<reference evidence="11" key="1">
    <citation type="journal article" date="2015" name="Proc. Natl. Acad. Sci. U.S.A.">
        <title>Genome sequence of the Asian Tiger mosquito, Aedes albopictus, reveals insights into its biology, genetics, and evolution.</title>
        <authorList>
            <person name="Chen X.G."/>
            <person name="Jiang X."/>
            <person name="Gu J."/>
            <person name="Xu M."/>
            <person name="Wu Y."/>
            <person name="Deng Y."/>
            <person name="Zhang C."/>
            <person name="Bonizzoni M."/>
            <person name="Dermauw W."/>
            <person name="Vontas J."/>
            <person name="Armbruster P."/>
            <person name="Huang X."/>
            <person name="Yang Y."/>
            <person name="Zhang H."/>
            <person name="He W."/>
            <person name="Peng H."/>
            <person name="Liu Y."/>
            <person name="Wu K."/>
            <person name="Chen J."/>
            <person name="Lirakis M."/>
            <person name="Topalis P."/>
            <person name="Van Leeuwen T."/>
            <person name="Hall A.B."/>
            <person name="Jiang X."/>
            <person name="Thorpe C."/>
            <person name="Mueller R.L."/>
            <person name="Sun C."/>
            <person name="Waterhouse R.M."/>
            <person name="Yan G."/>
            <person name="Tu Z.J."/>
            <person name="Fang X."/>
            <person name="James A.A."/>
        </authorList>
    </citation>
    <scope>NUCLEOTIDE SEQUENCE [LARGE SCALE GENOMIC DNA]</scope>
    <source>
        <strain evidence="11">Foshan</strain>
    </source>
</reference>
<feature type="region of interest" description="Disordered" evidence="7">
    <location>
        <begin position="1"/>
        <end position="22"/>
    </location>
</feature>
<evidence type="ECO:0000256" key="4">
    <source>
        <dbReference type="ARBA" id="ARBA00022722"/>
    </source>
</evidence>
<dbReference type="Gene3D" id="3.30.420.10">
    <property type="entry name" value="Ribonuclease H-like superfamily/Ribonuclease H"/>
    <property type="match status" value="1"/>
</dbReference>
<dbReference type="Gene3D" id="2.40.70.10">
    <property type="entry name" value="Acid Proteases"/>
    <property type="match status" value="1"/>
</dbReference>
<evidence type="ECO:0000256" key="7">
    <source>
        <dbReference type="SAM" id="MobiDB-lite"/>
    </source>
</evidence>
<dbReference type="Pfam" id="PF00665">
    <property type="entry name" value="rve"/>
    <property type="match status" value="1"/>
</dbReference>
<keyword evidence="2" id="KW-0808">Transferase</keyword>
<dbReference type="InterPro" id="IPR012337">
    <property type="entry name" value="RNaseH-like_sf"/>
</dbReference>
<keyword evidence="4" id="KW-0540">Nuclease</keyword>
<feature type="compositionally biased region" description="Low complexity" evidence="7">
    <location>
        <begin position="1438"/>
        <end position="1456"/>
    </location>
</feature>
<evidence type="ECO:0000259" key="8">
    <source>
        <dbReference type="PROSITE" id="PS50878"/>
    </source>
</evidence>
<dbReference type="InterPro" id="IPR021109">
    <property type="entry name" value="Peptidase_aspartic_dom_sf"/>
</dbReference>
<dbReference type="Gene3D" id="1.10.340.70">
    <property type="match status" value="1"/>
</dbReference>
<dbReference type="PANTHER" id="PTHR37984:SF5">
    <property type="entry name" value="PROTEIN NYNRIN-LIKE"/>
    <property type="match status" value="1"/>
</dbReference>
<dbReference type="Gene3D" id="3.10.10.10">
    <property type="entry name" value="HIV Type 1 Reverse Transcriptase, subunit A, domain 1"/>
    <property type="match status" value="1"/>
</dbReference>
<dbReference type="PROSITE" id="PS50994">
    <property type="entry name" value="INTEGRASE"/>
    <property type="match status" value="1"/>
</dbReference>
<dbReference type="InterPro" id="IPR000477">
    <property type="entry name" value="RT_dom"/>
</dbReference>
<dbReference type="InterPro" id="IPR001584">
    <property type="entry name" value="Integrase_cat-core"/>
</dbReference>
<dbReference type="PANTHER" id="PTHR37984">
    <property type="entry name" value="PROTEIN CBG26694"/>
    <property type="match status" value="1"/>
</dbReference>
<keyword evidence="11" id="KW-1185">Reference proteome</keyword>
<dbReference type="InterPro" id="IPR036397">
    <property type="entry name" value="RNaseH_sf"/>
</dbReference>
<feature type="region of interest" description="Disordered" evidence="7">
    <location>
        <begin position="1334"/>
        <end position="1355"/>
    </location>
</feature>
<keyword evidence="3" id="KW-0548">Nucleotidyltransferase</keyword>
<feature type="domain" description="Reverse transcriptase" evidence="8">
    <location>
        <begin position="612"/>
        <end position="790"/>
    </location>
</feature>
<dbReference type="GeneID" id="134284874"/>
<dbReference type="PROSITE" id="PS50878">
    <property type="entry name" value="RT_POL"/>
    <property type="match status" value="1"/>
</dbReference>
<dbReference type="Proteomes" id="UP000069940">
    <property type="component" value="Unassembled WGS sequence"/>
</dbReference>
<dbReference type="SUPFAM" id="SSF50630">
    <property type="entry name" value="Acid proteases"/>
    <property type="match status" value="1"/>
</dbReference>
<evidence type="ECO:0000313" key="10">
    <source>
        <dbReference type="EnsemblMetazoa" id="AALFPA23_005307.P6742"/>
    </source>
</evidence>
<dbReference type="CDD" id="cd09274">
    <property type="entry name" value="RNase_HI_RT_Ty3"/>
    <property type="match status" value="1"/>
</dbReference>
<reference evidence="10" key="2">
    <citation type="submission" date="2025-05" db="UniProtKB">
        <authorList>
            <consortium name="EnsemblMetazoa"/>
        </authorList>
    </citation>
    <scope>IDENTIFICATION</scope>
    <source>
        <strain evidence="10">Foshan</strain>
    </source>
</reference>
<evidence type="ECO:0000256" key="1">
    <source>
        <dbReference type="ARBA" id="ARBA00012493"/>
    </source>
</evidence>
<accession>A0ABM1Y3D1</accession>
<dbReference type="InterPro" id="IPR055510">
    <property type="entry name" value="DUF7083"/>
</dbReference>
<dbReference type="InterPro" id="IPR043128">
    <property type="entry name" value="Rev_trsase/Diguanyl_cyclase"/>
</dbReference>
<dbReference type="Pfam" id="PF17921">
    <property type="entry name" value="Integrase_H2C2"/>
    <property type="match status" value="1"/>
</dbReference>
<dbReference type="InterPro" id="IPR043502">
    <property type="entry name" value="DNA/RNA_pol_sf"/>
</dbReference>
<dbReference type="Pfam" id="PF17919">
    <property type="entry name" value="RT_RNaseH_2"/>
    <property type="match status" value="1"/>
</dbReference>